<dbReference type="EMBL" id="CAJNOG010000461">
    <property type="protein sequence ID" value="CAF1253371.1"/>
    <property type="molecule type" value="Genomic_DNA"/>
</dbReference>
<evidence type="ECO:0000256" key="3">
    <source>
        <dbReference type="ARBA" id="ARBA00022679"/>
    </source>
</evidence>
<feature type="transmembrane region" description="Helical" evidence="6">
    <location>
        <begin position="433"/>
        <end position="455"/>
    </location>
</feature>
<sequence length="485" mass="55771">MNSLYYPYLRRDHLKGLNEYKYNAVDTSPVSLYVTQPFWNWLVEFCPRWFAPNLMTFLGFLLLVVNFVMFTYYDLHFTQALVLPSWVWLVAAICQFWSHHLDGMDGKQARRTKTSSPLGELFDHGVDSWASFLFPICIFSVISQNEDGFSPMAMHLSLVSIYITFIDSHWEKYNTKVLFLPWSYDISMIIMTLTYLIAYAFSPSVFHFTIPIINVTFIQIVKYAWPILGLLSGVPISIVHIYESYRTGKGYNRTFFEAIRPLISPAILIISSTWWGFSSPHMILEKQPRLFLAAVGATFSNIACRLVVAQMTSTRSDGINTLLYLYVPIQLMSYRTGKGYNRTFFEAIRPLISPAILIISSTWWGFSSPHMILEKQPRLFLAAVGATFSNIECRLVVAQMTSTRSDGINTLLYLYVPIQIMSVYGLFNGRMEFIVLFAYNIFVTLAHIHYGCCVVRQICDHLNIFAFKIPHSTKDTQGAEVHIKH</sequence>
<feature type="transmembrane region" description="Helical" evidence="6">
    <location>
        <begin position="262"/>
        <end position="278"/>
    </location>
</feature>
<evidence type="ECO:0000256" key="5">
    <source>
        <dbReference type="RuleBase" id="RU003750"/>
    </source>
</evidence>
<evidence type="ECO:0000313" key="7">
    <source>
        <dbReference type="EMBL" id="CAF1253371.1"/>
    </source>
</evidence>
<evidence type="ECO:0008006" key="9">
    <source>
        <dbReference type="Google" id="ProtNLM"/>
    </source>
</evidence>
<feature type="transmembrane region" description="Helical" evidence="6">
    <location>
        <begin position="347"/>
        <end position="366"/>
    </location>
</feature>
<feature type="transmembrane region" description="Helical" evidence="6">
    <location>
        <begin position="80"/>
        <end position="98"/>
    </location>
</feature>
<evidence type="ECO:0000256" key="2">
    <source>
        <dbReference type="ARBA" id="ARBA00010441"/>
    </source>
</evidence>
<dbReference type="InterPro" id="IPR048254">
    <property type="entry name" value="CDP_ALCOHOL_P_TRANSF_CS"/>
</dbReference>
<feature type="transmembrane region" description="Helical" evidence="6">
    <location>
        <begin position="378"/>
        <end position="398"/>
    </location>
</feature>
<dbReference type="GO" id="GO:0006646">
    <property type="term" value="P:phosphatidylethanolamine biosynthetic process"/>
    <property type="evidence" value="ECO:0007669"/>
    <property type="project" value="TreeGrafter"/>
</dbReference>
<name>A0A815A6Y6_9BILA</name>
<comment type="caution">
    <text evidence="7">The sequence shown here is derived from an EMBL/GenBank/DDBJ whole genome shotgun (WGS) entry which is preliminary data.</text>
</comment>
<keyword evidence="6" id="KW-1133">Transmembrane helix</keyword>
<feature type="transmembrane region" description="Helical" evidence="6">
    <location>
        <begin position="290"/>
        <end position="312"/>
    </location>
</feature>
<dbReference type="PROSITE" id="PS00379">
    <property type="entry name" value="CDP_ALCOHOL_P_TRANSF"/>
    <property type="match status" value="1"/>
</dbReference>
<dbReference type="PANTHER" id="PTHR10414:SF71">
    <property type="entry name" value="FI05338P"/>
    <property type="match status" value="1"/>
</dbReference>
<evidence type="ECO:0000256" key="1">
    <source>
        <dbReference type="ARBA" id="ARBA00004370"/>
    </source>
</evidence>
<protein>
    <recommendedName>
        <fullName evidence="9">Ethanolaminephosphotransferase 1</fullName>
    </recommendedName>
</protein>
<feature type="transmembrane region" description="Helical" evidence="6">
    <location>
        <begin position="49"/>
        <end position="73"/>
    </location>
</feature>
<accession>A0A815A6Y6</accession>
<dbReference type="InterPro" id="IPR014472">
    <property type="entry name" value="CHOPT"/>
</dbReference>
<dbReference type="AlphaFoldDB" id="A0A815A6Y6"/>
<proteinExistence type="inferred from homology"/>
<dbReference type="GO" id="GO:0005789">
    <property type="term" value="C:endoplasmic reticulum membrane"/>
    <property type="evidence" value="ECO:0007669"/>
    <property type="project" value="TreeGrafter"/>
</dbReference>
<dbReference type="Pfam" id="PF01066">
    <property type="entry name" value="CDP-OH_P_transf"/>
    <property type="match status" value="1"/>
</dbReference>
<dbReference type="InterPro" id="IPR043130">
    <property type="entry name" value="CDP-OH_PTrfase_TM_dom"/>
</dbReference>
<keyword evidence="4 6" id="KW-0472">Membrane</keyword>
<feature type="transmembrane region" description="Helical" evidence="6">
    <location>
        <begin position="410"/>
        <end position="427"/>
    </location>
</feature>
<dbReference type="Gene3D" id="1.20.120.1760">
    <property type="match status" value="1"/>
</dbReference>
<keyword evidence="3 5" id="KW-0808">Transferase</keyword>
<comment type="similarity">
    <text evidence="2 5">Belongs to the CDP-alcohol phosphatidyltransferase class-I family.</text>
</comment>
<evidence type="ECO:0000313" key="8">
    <source>
        <dbReference type="Proteomes" id="UP000663845"/>
    </source>
</evidence>
<reference evidence="7" key="1">
    <citation type="submission" date="2021-02" db="EMBL/GenBank/DDBJ databases">
        <authorList>
            <person name="Nowell W R."/>
        </authorList>
    </citation>
    <scope>NUCLEOTIDE SEQUENCE</scope>
</reference>
<dbReference type="PANTHER" id="PTHR10414">
    <property type="entry name" value="ETHANOLAMINEPHOSPHOTRANSFERASE"/>
    <property type="match status" value="1"/>
</dbReference>
<evidence type="ECO:0000256" key="4">
    <source>
        <dbReference type="ARBA" id="ARBA00023136"/>
    </source>
</evidence>
<dbReference type="InterPro" id="IPR000462">
    <property type="entry name" value="CDP-OH_P_trans"/>
</dbReference>
<organism evidence="7 8">
    <name type="scientific">Adineta steineri</name>
    <dbReference type="NCBI Taxonomy" id="433720"/>
    <lineage>
        <taxon>Eukaryota</taxon>
        <taxon>Metazoa</taxon>
        <taxon>Spiralia</taxon>
        <taxon>Gnathifera</taxon>
        <taxon>Rotifera</taxon>
        <taxon>Eurotatoria</taxon>
        <taxon>Bdelloidea</taxon>
        <taxon>Adinetida</taxon>
        <taxon>Adinetidae</taxon>
        <taxon>Adineta</taxon>
    </lineage>
</organism>
<gene>
    <name evidence="7" type="ORF">JYZ213_LOCUS29742</name>
</gene>
<dbReference type="FunFam" id="1.20.120.1760:FF:000016">
    <property type="entry name" value="ethanolaminephosphotransferase 1"/>
    <property type="match status" value="1"/>
</dbReference>
<keyword evidence="6" id="KW-0812">Transmembrane</keyword>
<feature type="transmembrane region" description="Helical" evidence="6">
    <location>
        <begin position="149"/>
        <end position="166"/>
    </location>
</feature>
<feature type="transmembrane region" description="Helical" evidence="6">
    <location>
        <begin position="220"/>
        <end position="242"/>
    </location>
</feature>
<feature type="transmembrane region" description="Helical" evidence="6">
    <location>
        <begin position="186"/>
        <end position="208"/>
    </location>
</feature>
<dbReference type="Proteomes" id="UP000663845">
    <property type="component" value="Unassembled WGS sequence"/>
</dbReference>
<comment type="subcellular location">
    <subcellularLocation>
        <location evidence="1">Membrane</location>
    </subcellularLocation>
</comment>
<dbReference type="GO" id="GO:0005794">
    <property type="term" value="C:Golgi apparatus"/>
    <property type="evidence" value="ECO:0007669"/>
    <property type="project" value="TreeGrafter"/>
</dbReference>
<evidence type="ECO:0000256" key="6">
    <source>
        <dbReference type="SAM" id="Phobius"/>
    </source>
</evidence>
<dbReference type="GO" id="GO:0004307">
    <property type="term" value="F:ethanolaminephosphotransferase activity"/>
    <property type="evidence" value="ECO:0007669"/>
    <property type="project" value="TreeGrafter"/>
</dbReference>